<proteinExistence type="predicted"/>
<reference evidence="1 2" key="1">
    <citation type="journal article" date="2010" name="J. Bacteriol.">
        <title>Complete genome sequence of the representative gamma-hexachlorocyclohexane-degrading bacterium Sphingobium japonicum UT26.</title>
        <authorList>
            <person name="Nagata Y."/>
            <person name="Ohtsubo Y."/>
            <person name="Endo R."/>
            <person name="Ichikawa N."/>
            <person name="Ankai A."/>
            <person name="Oguchi A."/>
            <person name="Fukui S."/>
            <person name="Fujita N."/>
            <person name="Tsuda M."/>
        </authorList>
    </citation>
    <scope>NUCLEOTIDE SEQUENCE [LARGE SCALE GENOMIC DNA]</scope>
    <source>
        <strain evidence="2">DSM 16413 / CCM 7287 / MTCC 6362 / UT26 / NBRC 101211 / UT26S</strain>
    </source>
</reference>
<name>D4Z5V9_SPHIU</name>
<sequence>MNREAACPLPTLFSHSQRSRALCKFFIATAGGRGVTMRHPQYTDTPPVSGNTEIRVCPPLYGPPACLDKFVRLNGGLTSWLPLA</sequence>
<organism evidence="1 2">
    <name type="scientific">Sphingobium indicum (strain DSM 16413 / CCM 7287 / MTCC 6362 / UT26 / NBRC 101211 / UT26S)</name>
    <name type="common">Sphingobium japonicum</name>
    <dbReference type="NCBI Taxonomy" id="452662"/>
    <lineage>
        <taxon>Bacteria</taxon>
        <taxon>Pseudomonadati</taxon>
        <taxon>Pseudomonadota</taxon>
        <taxon>Alphaproteobacteria</taxon>
        <taxon>Sphingomonadales</taxon>
        <taxon>Sphingomonadaceae</taxon>
        <taxon>Sphingobium</taxon>
    </lineage>
</organism>
<dbReference type="EMBL" id="AP010803">
    <property type="protein sequence ID" value="BAI97991.1"/>
    <property type="molecule type" value="Genomic_DNA"/>
</dbReference>
<dbReference type="HOGENOM" id="CLU_2525828_0_0_5"/>
<dbReference type="KEGG" id="sjp:SJA_C1-31570"/>
<dbReference type="AlphaFoldDB" id="D4Z5V9"/>
<dbReference type="Proteomes" id="UP000007753">
    <property type="component" value="Chromosome 1"/>
</dbReference>
<gene>
    <name evidence="1" type="ordered locus">SJA_C1-31570</name>
</gene>
<evidence type="ECO:0000313" key="2">
    <source>
        <dbReference type="Proteomes" id="UP000007753"/>
    </source>
</evidence>
<dbReference type="STRING" id="452662.SJA_C1-31570"/>
<accession>D4Z5V9</accession>
<evidence type="ECO:0000313" key="1">
    <source>
        <dbReference type="EMBL" id="BAI97991.1"/>
    </source>
</evidence>
<protein>
    <submittedName>
        <fullName evidence="1">Uncharacterized protein</fullName>
    </submittedName>
</protein>
<keyword evidence="2" id="KW-1185">Reference proteome</keyword>